<dbReference type="STRING" id="1166337.SAMN05192580_2523"/>
<comment type="similarity">
    <text evidence="4">Belongs to the class-III pyridoxal-phosphate-dependent aminotransferase family. ArgD subfamily.</text>
</comment>
<evidence type="ECO:0000313" key="5">
    <source>
        <dbReference type="EMBL" id="SFS00600.1"/>
    </source>
</evidence>
<evidence type="ECO:0000256" key="2">
    <source>
        <dbReference type="ARBA" id="ARBA00022679"/>
    </source>
</evidence>
<comment type="subunit">
    <text evidence="4">Homodimer.</text>
</comment>
<dbReference type="InterPro" id="IPR004636">
    <property type="entry name" value="AcOrn/SuccOrn_fam"/>
</dbReference>
<dbReference type="GO" id="GO:0042802">
    <property type="term" value="F:identical protein binding"/>
    <property type="evidence" value="ECO:0007669"/>
    <property type="project" value="TreeGrafter"/>
</dbReference>
<dbReference type="GO" id="GO:0003992">
    <property type="term" value="F:N2-acetyl-L-ornithine:2-oxoglutarate 5-aminotransferase activity"/>
    <property type="evidence" value="ECO:0007669"/>
    <property type="project" value="UniProtKB-UniRule"/>
</dbReference>
<evidence type="ECO:0000256" key="1">
    <source>
        <dbReference type="ARBA" id="ARBA00022576"/>
    </source>
</evidence>
<feature type="binding site" evidence="4">
    <location>
        <position position="272"/>
    </location>
    <ligand>
        <name>N(2)-acetyl-L-ornithine</name>
        <dbReference type="ChEBI" id="CHEBI:57805"/>
    </ligand>
</feature>
<dbReference type="InterPro" id="IPR050103">
    <property type="entry name" value="Class-III_PLP-dep_AT"/>
</dbReference>
<dbReference type="PANTHER" id="PTHR11986:SF113">
    <property type="entry name" value="SUCCINYLORNITHINE TRANSAMINASE"/>
    <property type="match status" value="1"/>
</dbReference>
<dbReference type="UniPathway" id="UPA00068">
    <property type="reaction ID" value="UER00109"/>
</dbReference>
<comment type="pathway">
    <text evidence="4">Amino-acid biosynthesis; L-arginine biosynthesis; N(2)-acetyl-L-ornithine from L-glutamate: step 4/4.</text>
</comment>
<proteinExistence type="inferred from homology"/>
<evidence type="ECO:0000313" key="6">
    <source>
        <dbReference type="Proteomes" id="UP000198824"/>
    </source>
</evidence>
<dbReference type="NCBIfam" id="TIGR00707">
    <property type="entry name" value="argD"/>
    <property type="match status" value="1"/>
</dbReference>
<comment type="cofactor">
    <cofactor evidence="4">
        <name>pyridoxal 5'-phosphate</name>
        <dbReference type="ChEBI" id="CHEBI:597326"/>
    </cofactor>
    <text evidence="4">Binds 1 pyridoxal phosphate per subunit.</text>
</comment>
<dbReference type="PROSITE" id="PS00600">
    <property type="entry name" value="AA_TRANSFER_CLASS_3"/>
    <property type="match status" value="1"/>
</dbReference>
<dbReference type="GO" id="GO:0005737">
    <property type="term" value="C:cytoplasm"/>
    <property type="evidence" value="ECO:0007669"/>
    <property type="project" value="UniProtKB-SubCell"/>
</dbReference>
<dbReference type="CDD" id="cd00610">
    <property type="entry name" value="OAT_like"/>
    <property type="match status" value="1"/>
</dbReference>
<dbReference type="GO" id="GO:0006526">
    <property type="term" value="P:L-arginine biosynthetic process"/>
    <property type="evidence" value="ECO:0007669"/>
    <property type="project" value="UniProtKB-UniRule"/>
</dbReference>
<dbReference type="OrthoDB" id="9801834at2"/>
<dbReference type="Pfam" id="PF00202">
    <property type="entry name" value="Aminotran_3"/>
    <property type="match status" value="1"/>
</dbReference>
<dbReference type="PANTHER" id="PTHR11986">
    <property type="entry name" value="AMINOTRANSFERASE CLASS III"/>
    <property type="match status" value="1"/>
</dbReference>
<dbReference type="NCBIfam" id="NF002325">
    <property type="entry name" value="PRK01278.1"/>
    <property type="match status" value="1"/>
</dbReference>
<dbReference type="GO" id="GO:0030170">
    <property type="term" value="F:pyridoxal phosphate binding"/>
    <property type="evidence" value="ECO:0007669"/>
    <property type="project" value="InterPro"/>
</dbReference>
<dbReference type="RefSeq" id="WP_093315031.1">
    <property type="nucleotide sequence ID" value="NZ_FOZG01000002.1"/>
</dbReference>
<keyword evidence="4" id="KW-0028">Amino-acid biosynthesis</keyword>
<feature type="binding site" evidence="4">
    <location>
        <position position="133"/>
    </location>
    <ligand>
        <name>N(2)-acetyl-L-ornithine</name>
        <dbReference type="ChEBI" id="CHEBI:57805"/>
    </ligand>
</feature>
<keyword evidence="4" id="KW-0055">Arginine biosynthesis</keyword>
<organism evidence="5 6">
    <name type="scientific">Sphingomonas jatrophae</name>
    <dbReference type="NCBI Taxonomy" id="1166337"/>
    <lineage>
        <taxon>Bacteria</taxon>
        <taxon>Pseudomonadati</taxon>
        <taxon>Pseudomonadota</taxon>
        <taxon>Alphaproteobacteria</taxon>
        <taxon>Sphingomonadales</taxon>
        <taxon>Sphingomonadaceae</taxon>
        <taxon>Sphingomonas</taxon>
    </lineage>
</organism>
<dbReference type="Proteomes" id="UP000198824">
    <property type="component" value="Unassembled WGS sequence"/>
</dbReference>
<dbReference type="Gene3D" id="3.40.640.10">
    <property type="entry name" value="Type I PLP-dependent aspartate aminotransferase-like (Major domain)"/>
    <property type="match status" value="1"/>
</dbReference>
<comment type="catalytic activity">
    <reaction evidence="4">
        <text>N(2)-acetyl-L-ornithine + 2-oxoglutarate = N-acetyl-L-glutamate 5-semialdehyde + L-glutamate</text>
        <dbReference type="Rhea" id="RHEA:18049"/>
        <dbReference type="ChEBI" id="CHEBI:16810"/>
        <dbReference type="ChEBI" id="CHEBI:29123"/>
        <dbReference type="ChEBI" id="CHEBI:29985"/>
        <dbReference type="ChEBI" id="CHEBI:57805"/>
        <dbReference type="EC" id="2.6.1.11"/>
    </reaction>
</comment>
<feature type="binding site" evidence="4">
    <location>
        <begin position="215"/>
        <end position="218"/>
    </location>
    <ligand>
        <name>pyridoxal 5'-phosphate</name>
        <dbReference type="ChEBI" id="CHEBI:597326"/>
    </ligand>
</feature>
<dbReference type="InterPro" id="IPR049704">
    <property type="entry name" value="Aminotrans_3_PPA_site"/>
</dbReference>
<feature type="modified residue" description="N6-(pyridoxal phosphate)lysine" evidence="4">
    <location>
        <position position="244"/>
    </location>
</feature>
<protein>
    <recommendedName>
        <fullName evidence="4">Acetylornithine aminotransferase</fullName>
        <shortName evidence="4">ACOAT</shortName>
        <ecNumber evidence="4">2.6.1.11</ecNumber>
    </recommendedName>
</protein>
<comment type="subcellular location">
    <subcellularLocation>
        <location evidence="4">Cytoplasm</location>
    </subcellularLocation>
</comment>
<dbReference type="AlphaFoldDB" id="A0A1I6LBL8"/>
<dbReference type="EC" id="2.6.1.11" evidence="4"/>
<reference evidence="5 6" key="1">
    <citation type="submission" date="2016-10" db="EMBL/GenBank/DDBJ databases">
        <authorList>
            <person name="de Groot N.N."/>
        </authorList>
    </citation>
    <scope>NUCLEOTIDE SEQUENCE [LARGE SCALE GENOMIC DNA]</scope>
    <source>
        <strain evidence="5 6">S5-249</strain>
    </source>
</reference>
<accession>A0A1I6LBL8</accession>
<dbReference type="PIRSF" id="PIRSF000521">
    <property type="entry name" value="Transaminase_4ab_Lys_Orn"/>
    <property type="match status" value="1"/>
</dbReference>
<feature type="binding site" evidence="4">
    <location>
        <begin position="97"/>
        <end position="98"/>
    </location>
    <ligand>
        <name>pyridoxal 5'-phosphate</name>
        <dbReference type="ChEBI" id="CHEBI:597326"/>
    </ligand>
</feature>
<keyword evidence="4" id="KW-0963">Cytoplasm</keyword>
<dbReference type="InterPro" id="IPR015422">
    <property type="entry name" value="PyrdxlP-dep_Trfase_small"/>
</dbReference>
<dbReference type="InterPro" id="IPR005814">
    <property type="entry name" value="Aminotrans_3"/>
</dbReference>
<comment type="miscellaneous">
    <text evidence="4">May also have succinyldiaminopimelate aminotransferase activity, thus carrying out the corresponding step in lysine biosynthesis.</text>
</comment>
<dbReference type="InterPro" id="IPR015424">
    <property type="entry name" value="PyrdxlP-dep_Trfase"/>
</dbReference>
<dbReference type="SUPFAM" id="SSF53383">
    <property type="entry name" value="PLP-dependent transferases"/>
    <property type="match status" value="1"/>
</dbReference>
<keyword evidence="6" id="KW-1185">Reference proteome</keyword>
<dbReference type="HAMAP" id="MF_01107">
    <property type="entry name" value="ArgD_aminotrans_3"/>
    <property type="match status" value="1"/>
</dbReference>
<keyword evidence="1 4" id="KW-0032">Aminotransferase</keyword>
<keyword evidence="3 4" id="KW-0663">Pyridoxal phosphate</keyword>
<feature type="binding site" evidence="4">
    <location>
        <position position="273"/>
    </location>
    <ligand>
        <name>pyridoxal 5'-phosphate</name>
        <dbReference type="ChEBI" id="CHEBI:597326"/>
    </ligand>
</feature>
<dbReference type="EMBL" id="FOZG01000002">
    <property type="protein sequence ID" value="SFS00600.1"/>
    <property type="molecule type" value="Genomic_DNA"/>
</dbReference>
<feature type="binding site" evidence="4">
    <location>
        <position position="130"/>
    </location>
    <ligand>
        <name>pyridoxal 5'-phosphate</name>
        <dbReference type="ChEBI" id="CHEBI:597326"/>
    </ligand>
</feature>
<keyword evidence="2 4" id="KW-0808">Transferase</keyword>
<dbReference type="Gene3D" id="3.90.1150.10">
    <property type="entry name" value="Aspartate Aminotransferase, domain 1"/>
    <property type="match status" value="1"/>
</dbReference>
<sequence>MPITPLMPVYPRCGVRPVRGEGAWLIGERGERYLDFASGIAVNALGHGHPHLVQAIQQQAATLMHVSNLYGSPQGEALAQRLVDATFADTVFFTNSGAEAVECAIKTARRYHFANGNPERHKIVSFGNAFHGRTLGTISATNQPKMRDGFEPLLPGFEVVAFNDLEGAEAAVDETTAGFLVEPVQGEGGILPATRDFLQGLRRIADERGLLLILDEVQCGMARTGYLFAHELYGVTPDIVASAKGIGGGFPLGACLATEEAAKGMVIGTHGSTYGGNPLAMAAGNAMLDVLLAPGFLEQVRQTGERLRASLEQLIPNHDHLFDSVRGEGLMLGLKLKGDSRAFVAHLRDEHGLLTVAAGDNVVRILPPLNIEDSHIAECIERLSAGARSFQLPAAA</sequence>
<gene>
    <name evidence="4" type="primary">argD</name>
    <name evidence="5" type="ORF">SAMN05192580_2523</name>
</gene>
<name>A0A1I6LBL8_9SPHN</name>
<dbReference type="FunFam" id="3.40.640.10:FF:000004">
    <property type="entry name" value="Acetylornithine aminotransferase"/>
    <property type="match status" value="1"/>
</dbReference>
<evidence type="ECO:0000256" key="3">
    <source>
        <dbReference type="ARBA" id="ARBA00022898"/>
    </source>
</evidence>
<evidence type="ECO:0000256" key="4">
    <source>
        <dbReference type="HAMAP-Rule" id="MF_01107"/>
    </source>
</evidence>
<dbReference type="InterPro" id="IPR015421">
    <property type="entry name" value="PyrdxlP-dep_Trfase_major"/>
</dbReference>